<gene>
    <name evidence="4" type="ORF">GGI15_002412</name>
</gene>
<dbReference type="PANTHER" id="PTHR15377">
    <property type="entry name" value="TRANSCRIPTION ELONGATION REGULATOR 1"/>
    <property type="match status" value="1"/>
</dbReference>
<evidence type="ECO:0000313" key="4">
    <source>
        <dbReference type="EMBL" id="KAJ2783956.1"/>
    </source>
</evidence>
<protein>
    <recommendedName>
        <fullName evidence="3">WW domain-containing protein</fullName>
    </recommendedName>
</protein>
<dbReference type="AlphaFoldDB" id="A0A9W8HI85"/>
<dbReference type="PROSITE" id="PS50020">
    <property type="entry name" value="WW_DOMAIN_2"/>
    <property type="match status" value="1"/>
</dbReference>
<evidence type="ECO:0000313" key="5">
    <source>
        <dbReference type="Proteomes" id="UP001140172"/>
    </source>
</evidence>
<dbReference type="GO" id="GO:0070063">
    <property type="term" value="F:RNA polymerase binding"/>
    <property type="evidence" value="ECO:0007669"/>
    <property type="project" value="InterPro"/>
</dbReference>
<evidence type="ECO:0000256" key="2">
    <source>
        <dbReference type="SAM" id="MobiDB-lite"/>
    </source>
</evidence>
<dbReference type="PANTHER" id="PTHR15377:SF3">
    <property type="entry name" value="WW DOMAIN-CONTAINING PROTEIN"/>
    <property type="match status" value="1"/>
</dbReference>
<evidence type="ECO:0000256" key="1">
    <source>
        <dbReference type="ARBA" id="ARBA00022737"/>
    </source>
</evidence>
<evidence type="ECO:0000259" key="3">
    <source>
        <dbReference type="PROSITE" id="PS50020"/>
    </source>
</evidence>
<proteinExistence type="predicted"/>
<reference evidence="4" key="1">
    <citation type="submission" date="2022-07" db="EMBL/GenBank/DDBJ databases">
        <title>Phylogenomic reconstructions and comparative analyses of Kickxellomycotina fungi.</title>
        <authorList>
            <person name="Reynolds N.K."/>
            <person name="Stajich J.E."/>
            <person name="Barry K."/>
            <person name="Grigoriev I.V."/>
            <person name="Crous P."/>
            <person name="Smith M.E."/>
        </authorList>
    </citation>
    <scope>NUCLEOTIDE SEQUENCE</scope>
    <source>
        <strain evidence="4">BCRC 34489</strain>
    </source>
</reference>
<dbReference type="Gene3D" id="2.20.70.10">
    <property type="match status" value="1"/>
</dbReference>
<organism evidence="4 5">
    <name type="scientific">Coemansia interrupta</name>
    <dbReference type="NCBI Taxonomy" id="1126814"/>
    <lineage>
        <taxon>Eukaryota</taxon>
        <taxon>Fungi</taxon>
        <taxon>Fungi incertae sedis</taxon>
        <taxon>Zoopagomycota</taxon>
        <taxon>Kickxellomycotina</taxon>
        <taxon>Kickxellomycetes</taxon>
        <taxon>Kickxellales</taxon>
        <taxon>Kickxellaceae</taxon>
        <taxon>Coemansia</taxon>
    </lineage>
</organism>
<dbReference type="GO" id="GO:0005634">
    <property type="term" value="C:nucleus"/>
    <property type="evidence" value="ECO:0007669"/>
    <property type="project" value="TreeGrafter"/>
</dbReference>
<comment type="caution">
    <text evidence="4">The sequence shown here is derived from an EMBL/GenBank/DDBJ whole genome shotgun (WGS) entry which is preliminary data.</text>
</comment>
<feature type="domain" description="WW" evidence="3">
    <location>
        <begin position="99"/>
        <end position="132"/>
    </location>
</feature>
<dbReference type="CDD" id="cd00201">
    <property type="entry name" value="WW"/>
    <property type="match status" value="1"/>
</dbReference>
<dbReference type="Proteomes" id="UP001140172">
    <property type="component" value="Unassembled WGS sequence"/>
</dbReference>
<accession>A0A9W8HI85</accession>
<feature type="compositionally biased region" description="Acidic residues" evidence="2">
    <location>
        <begin position="164"/>
        <end position="184"/>
    </location>
</feature>
<dbReference type="InterPro" id="IPR036020">
    <property type="entry name" value="WW_dom_sf"/>
</dbReference>
<sequence length="219" mass="25740">MNSTQQLAVAAEALMSVDTGHTWSMFFAPADPSNNMYLPSEPYYHDAKNNISTWKRPFNYRQPAGDPKEVARMLVAQHIQEVREAARRRAKEDRPLRQHRVNDQWSEVTTVQGRTYYYNEKSGQATWERPAELEEGEDGEADEEPEGIEMDEEDAEWMMQQMLDEQEEAESPQLEEEEEPEIVEPEMSRDDRIRSFREMLREGSLNVFGTWESTRDTWR</sequence>
<dbReference type="OrthoDB" id="410044at2759"/>
<keyword evidence="1" id="KW-0677">Repeat</keyword>
<dbReference type="InterPro" id="IPR001202">
    <property type="entry name" value="WW_dom"/>
</dbReference>
<dbReference type="InterPro" id="IPR045148">
    <property type="entry name" value="TCRG1-like"/>
</dbReference>
<dbReference type="GO" id="GO:0003712">
    <property type="term" value="F:transcription coregulator activity"/>
    <property type="evidence" value="ECO:0007669"/>
    <property type="project" value="TreeGrafter"/>
</dbReference>
<dbReference type="SMART" id="SM00456">
    <property type="entry name" value="WW"/>
    <property type="match status" value="2"/>
</dbReference>
<dbReference type="EMBL" id="JANBUM010000127">
    <property type="protein sequence ID" value="KAJ2783956.1"/>
    <property type="molecule type" value="Genomic_DNA"/>
</dbReference>
<keyword evidence="5" id="KW-1185">Reference proteome</keyword>
<feature type="region of interest" description="Disordered" evidence="2">
    <location>
        <begin position="122"/>
        <end position="190"/>
    </location>
</feature>
<name>A0A9W8HI85_9FUNG</name>
<dbReference type="Pfam" id="PF00397">
    <property type="entry name" value="WW"/>
    <property type="match status" value="1"/>
</dbReference>
<feature type="compositionally biased region" description="Acidic residues" evidence="2">
    <location>
        <begin position="133"/>
        <end position="156"/>
    </location>
</feature>
<dbReference type="SUPFAM" id="SSF51045">
    <property type="entry name" value="WW domain"/>
    <property type="match status" value="1"/>
</dbReference>